<evidence type="ECO:0000256" key="2">
    <source>
        <dbReference type="ARBA" id="ARBA00022670"/>
    </source>
</evidence>
<evidence type="ECO:0000313" key="6">
    <source>
        <dbReference type="Proteomes" id="UP001500542"/>
    </source>
</evidence>
<evidence type="ECO:0000256" key="1">
    <source>
        <dbReference type="ARBA" id="ARBA00006534"/>
    </source>
</evidence>
<dbReference type="InterPro" id="IPR029062">
    <property type="entry name" value="Class_I_gatase-like"/>
</dbReference>
<evidence type="ECO:0008006" key="7">
    <source>
        <dbReference type="Google" id="ProtNLM"/>
    </source>
</evidence>
<dbReference type="SUPFAM" id="SSF52317">
    <property type="entry name" value="Class I glutamine amidotransferase-like"/>
    <property type="match status" value="1"/>
</dbReference>
<evidence type="ECO:0000256" key="3">
    <source>
        <dbReference type="ARBA" id="ARBA00022801"/>
    </source>
</evidence>
<name>A0ABN1Q4V1_9ACTN</name>
<proteinExistence type="inferred from homology"/>
<organism evidence="5 6">
    <name type="scientific">Kribbella koreensis</name>
    <dbReference type="NCBI Taxonomy" id="57909"/>
    <lineage>
        <taxon>Bacteria</taxon>
        <taxon>Bacillati</taxon>
        <taxon>Actinomycetota</taxon>
        <taxon>Actinomycetes</taxon>
        <taxon>Propionibacteriales</taxon>
        <taxon>Kribbellaceae</taxon>
        <taxon>Kribbella</taxon>
    </lineage>
</organism>
<dbReference type="PANTHER" id="PTHR20842">
    <property type="entry name" value="PROTEASE S51 ALPHA-ASPARTYL DIPEPTIDASE"/>
    <property type="match status" value="1"/>
</dbReference>
<keyword evidence="3" id="KW-0378">Hydrolase</keyword>
<comment type="caution">
    <text evidence="5">The sequence shown here is derived from an EMBL/GenBank/DDBJ whole genome shotgun (WGS) entry which is preliminary data.</text>
</comment>
<evidence type="ECO:0000256" key="4">
    <source>
        <dbReference type="ARBA" id="ARBA00022825"/>
    </source>
</evidence>
<dbReference type="Gene3D" id="3.40.50.880">
    <property type="match status" value="1"/>
</dbReference>
<comment type="similarity">
    <text evidence="1">Belongs to the peptidase S51 family.</text>
</comment>
<protein>
    <recommendedName>
        <fullName evidence="7">Dipeptidase E</fullName>
    </recommendedName>
</protein>
<accession>A0ABN1Q4V1</accession>
<sequence length="213" mass="23121">MKLYLSSFRLGDHPEHLVALLPEAGRVAVICNAIDAEDPAVRRDEVAAELTWLRDLGLRPEELDLRSYSERGARAGQDLGARLAEYDGLWVRGGNVFVLRAAMATSGADLILPGLITSETVVYAGYSAGCCVLAPSLRGLELCDPVGDVDGEVVWDGLGVLDEAIVPHLNSPGHPETELLEKVVELYERSGVRHLKMRDGQALVVDGQRRELV</sequence>
<gene>
    <name evidence="5" type="ORF">GCM10009554_26210</name>
</gene>
<dbReference type="Pfam" id="PF03575">
    <property type="entry name" value="Peptidase_S51"/>
    <property type="match status" value="1"/>
</dbReference>
<evidence type="ECO:0000313" key="5">
    <source>
        <dbReference type="EMBL" id="GAA0937749.1"/>
    </source>
</evidence>
<dbReference type="InterPro" id="IPR005320">
    <property type="entry name" value="Peptidase_S51"/>
</dbReference>
<reference evidence="5 6" key="1">
    <citation type="journal article" date="2019" name="Int. J. Syst. Evol. Microbiol.">
        <title>The Global Catalogue of Microorganisms (GCM) 10K type strain sequencing project: providing services to taxonomists for standard genome sequencing and annotation.</title>
        <authorList>
            <consortium name="The Broad Institute Genomics Platform"/>
            <consortium name="The Broad Institute Genome Sequencing Center for Infectious Disease"/>
            <person name="Wu L."/>
            <person name="Ma J."/>
        </authorList>
    </citation>
    <scope>NUCLEOTIDE SEQUENCE [LARGE SCALE GENOMIC DNA]</scope>
    <source>
        <strain evidence="5 6">JCM 10977</strain>
    </source>
</reference>
<dbReference type="Proteomes" id="UP001500542">
    <property type="component" value="Unassembled WGS sequence"/>
</dbReference>
<dbReference type="EMBL" id="BAAAHK010000006">
    <property type="protein sequence ID" value="GAA0937749.1"/>
    <property type="molecule type" value="Genomic_DNA"/>
</dbReference>
<dbReference type="PANTHER" id="PTHR20842:SF0">
    <property type="entry name" value="ALPHA-ASPARTYL DIPEPTIDASE"/>
    <property type="match status" value="1"/>
</dbReference>
<keyword evidence="2" id="KW-0645">Protease</keyword>
<keyword evidence="4" id="KW-0720">Serine protease</keyword>
<dbReference type="RefSeq" id="WP_343968470.1">
    <property type="nucleotide sequence ID" value="NZ_BAAAHK010000006.1"/>
</dbReference>
<keyword evidence="6" id="KW-1185">Reference proteome</keyword>